<evidence type="ECO:0000313" key="3">
    <source>
        <dbReference type="Proteomes" id="UP000243797"/>
    </source>
</evidence>
<dbReference type="AlphaFoldDB" id="A0A2K1QKJ8"/>
<dbReference type="OrthoDB" id="10474524at2759"/>
<feature type="region of interest" description="Disordered" evidence="1">
    <location>
        <begin position="79"/>
        <end position="141"/>
    </location>
</feature>
<name>A0A2K1QKJ8_9PEZI</name>
<organism evidence="2 3">
    <name type="scientific">Sphaceloma murrayae</name>
    <dbReference type="NCBI Taxonomy" id="2082308"/>
    <lineage>
        <taxon>Eukaryota</taxon>
        <taxon>Fungi</taxon>
        <taxon>Dikarya</taxon>
        <taxon>Ascomycota</taxon>
        <taxon>Pezizomycotina</taxon>
        <taxon>Dothideomycetes</taxon>
        <taxon>Dothideomycetidae</taxon>
        <taxon>Myriangiales</taxon>
        <taxon>Elsinoaceae</taxon>
        <taxon>Sphaceloma</taxon>
    </lineage>
</organism>
<dbReference type="InParanoid" id="A0A2K1QKJ8"/>
<dbReference type="Proteomes" id="UP000243797">
    <property type="component" value="Unassembled WGS sequence"/>
</dbReference>
<accession>A0A2K1QKJ8</accession>
<evidence type="ECO:0000256" key="1">
    <source>
        <dbReference type="SAM" id="MobiDB-lite"/>
    </source>
</evidence>
<evidence type="ECO:0000313" key="2">
    <source>
        <dbReference type="EMBL" id="PNS15452.1"/>
    </source>
</evidence>
<sequence>MTYTTEEAAGSLIAVFGGGKSEIKKIAALLDITEHQAHNLFYKKWRPASEKVVDAALKAGRLDEDGNVVEANLAKAAARGLKGTKGKKRGGDEENAKGEAKKVKVKKEGKGKEIMVKMEREGSVSEEAGAGSVGYGSEEAA</sequence>
<protein>
    <submittedName>
        <fullName evidence="2">Uncharacterized protein</fullName>
    </submittedName>
</protein>
<proteinExistence type="predicted"/>
<feature type="compositionally biased region" description="Basic and acidic residues" evidence="1">
    <location>
        <begin position="89"/>
        <end position="123"/>
    </location>
</feature>
<gene>
    <name evidence="2" type="ORF">CAC42_711</name>
</gene>
<keyword evidence="3" id="KW-1185">Reference proteome</keyword>
<reference evidence="2 3" key="1">
    <citation type="submission" date="2017-06" db="EMBL/GenBank/DDBJ databases">
        <title>Draft genome sequence of a variant of Elsinoe murrayae.</title>
        <authorList>
            <person name="Cheng Q."/>
        </authorList>
    </citation>
    <scope>NUCLEOTIDE SEQUENCE [LARGE SCALE GENOMIC DNA]</scope>
    <source>
        <strain evidence="2 3">CQ-2017a</strain>
    </source>
</reference>
<comment type="caution">
    <text evidence="2">The sequence shown here is derived from an EMBL/GenBank/DDBJ whole genome shotgun (WGS) entry which is preliminary data.</text>
</comment>
<dbReference type="EMBL" id="NKHZ01000070">
    <property type="protein sequence ID" value="PNS15452.1"/>
    <property type="molecule type" value="Genomic_DNA"/>
</dbReference>